<name>A0AAN2TRD6_9BACI</name>
<dbReference type="AlphaFoldDB" id="A0AAN2TRD6"/>
<gene>
    <name evidence="1" type="primary">pucF</name>
    <name evidence="1" type="ORF">BN1180_01273</name>
</gene>
<dbReference type="Proteomes" id="UP000182110">
    <property type="component" value="Unassembled WGS sequence"/>
</dbReference>
<accession>A0AAN2TRD6</accession>
<organism evidence="1 2">
    <name type="scientific">Peribacillus simplex</name>
    <dbReference type="NCBI Taxonomy" id="1478"/>
    <lineage>
        <taxon>Bacteria</taxon>
        <taxon>Bacillati</taxon>
        <taxon>Bacillota</taxon>
        <taxon>Bacilli</taxon>
        <taxon>Bacillales</taxon>
        <taxon>Bacillaceae</taxon>
        <taxon>Peribacillus</taxon>
    </lineage>
</organism>
<reference evidence="1 2" key="1">
    <citation type="journal article" date="2014" name="Genome Announc.">
        <title>Genome Sequence of Bacillus simplex Strain P558, Isolated from a Human Fecal Sample.</title>
        <authorList>
            <person name="Croce O."/>
            <person name="Hugon P."/>
            <person name="Lagier J.C."/>
            <person name="Bibi F."/>
            <person name="Robert C."/>
            <person name="Azhar E.I."/>
            <person name="Raoult D."/>
            <person name="Fournier P.E."/>
        </authorList>
    </citation>
    <scope>NUCLEOTIDE SEQUENCE [LARGE SCALE GENOMIC DNA]</scope>
    <source>
        <strain evidence="1 2">P558</strain>
    </source>
</reference>
<keyword evidence="2" id="KW-1185">Reference proteome</keyword>
<proteinExistence type="predicted"/>
<sequence>MRSMIEWLAFFGETESNGVTRILYSKERMSAQQAMKAEDGKKLIIYFDSVCFRGASGGINLTSSHMETDKDGGNMAAHMGASAILSAAPLYGENH</sequence>
<evidence type="ECO:0000313" key="1">
    <source>
        <dbReference type="EMBL" id="CEG31137.1"/>
    </source>
</evidence>
<dbReference type="EMBL" id="CCXW01000001">
    <property type="protein sequence ID" value="CEG31137.1"/>
    <property type="molecule type" value="Genomic_DNA"/>
</dbReference>
<comment type="caution">
    <text evidence="1">The sequence shown here is derived from an EMBL/GenBank/DDBJ whole genome shotgun (WGS) entry which is preliminary data.</text>
</comment>
<evidence type="ECO:0000313" key="2">
    <source>
        <dbReference type="Proteomes" id="UP000182110"/>
    </source>
</evidence>
<protein>
    <submittedName>
        <fullName evidence="1">Allantoate amidohydrolase</fullName>
    </submittedName>
</protein>